<protein>
    <submittedName>
        <fullName evidence="3">Alpha-hydroxy-acid oxidizing protein</fullName>
    </submittedName>
</protein>
<dbReference type="RefSeq" id="WP_182366065.1">
    <property type="nucleotide sequence ID" value="NZ_JACGDC010000011.1"/>
</dbReference>
<gene>
    <name evidence="3" type="ORF">H4C44_08855</name>
</gene>
<comment type="cofactor">
    <cofactor evidence="1">
        <name>FMN</name>
        <dbReference type="ChEBI" id="CHEBI:58210"/>
    </cofactor>
</comment>
<dbReference type="InterPro" id="IPR000262">
    <property type="entry name" value="FMN-dep_DH"/>
</dbReference>
<dbReference type="InterPro" id="IPR013785">
    <property type="entry name" value="Aldolase_TIM"/>
</dbReference>
<comment type="caution">
    <text evidence="3">The sequence shown here is derived from an EMBL/GenBank/DDBJ whole genome shotgun (WGS) entry which is preliminary data.</text>
</comment>
<dbReference type="Pfam" id="PF01070">
    <property type="entry name" value="FMN_dh"/>
    <property type="match status" value="1"/>
</dbReference>
<sequence>MVPVLPDAGCCKAPKLPGTKSGGQVPLLFDSGIRRGLDVVKAIAAGVDLVAIGHCCTPQAATVISPEQPVCNG</sequence>
<dbReference type="SUPFAM" id="SSF51412">
    <property type="entry name" value="Inosine monophosphate dehydrogenase (IMPDH)"/>
    <property type="match status" value="1"/>
</dbReference>
<reference evidence="3 4" key="1">
    <citation type="submission" date="2020-07" db="EMBL/GenBank/DDBJ databases">
        <title>Diversity of carbapenemase encoding genes among Pseudomonas putida group clinical isolates in a tertiary Brazilian hospital.</title>
        <authorList>
            <person name="Alberto-Lei F."/>
            <person name="Nodari C.S."/>
            <person name="Streling A.P."/>
            <person name="Paulino J.T."/>
            <person name="Bessa-Neto F.O."/>
            <person name="Cayo R."/>
            <person name="Gales A.C."/>
        </authorList>
    </citation>
    <scope>NUCLEOTIDE SEQUENCE [LARGE SCALE GENOMIC DNA]</scope>
    <source>
        <strain evidence="3 4">14535</strain>
    </source>
</reference>
<dbReference type="Gene3D" id="3.20.20.70">
    <property type="entry name" value="Aldolase class I"/>
    <property type="match status" value="1"/>
</dbReference>
<name>A0A7W2JHW9_9PSED</name>
<evidence type="ECO:0000256" key="1">
    <source>
        <dbReference type="ARBA" id="ARBA00001917"/>
    </source>
</evidence>
<dbReference type="Proteomes" id="UP000556620">
    <property type="component" value="Unassembled WGS sequence"/>
</dbReference>
<proteinExistence type="predicted"/>
<dbReference type="AlphaFoldDB" id="A0A7W2JHW9"/>
<dbReference type="GO" id="GO:0016491">
    <property type="term" value="F:oxidoreductase activity"/>
    <property type="evidence" value="ECO:0007669"/>
    <property type="project" value="InterPro"/>
</dbReference>
<accession>A0A7W2JHW9</accession>
<evidence type="ECO:0000259" key="2">
    <source>
        <dbReference type="Pfam" id="PF01070"/>
    </source>
</evidence>
<evidence type="ECO:0000313" key="4">
    <source>
        <dbReference type="Proteomes" id="UP000556620"/>
    </source>
</evidence>
<evidence type="ECO:0000313" key="3">
    <source>
        <dbReference type="EMBL" id="MBA6059278.1"/>
    </source>
</evidence>
<feature type="domain" description="FMN-dependent dehydrogenase" evidence="2">
    <location>
        <begin position="21"/>
        <end position="56"/>
    </location>
</feature>
<dbReference type="EMBL" id="JACGCU010000011">
    <property type="protein sequence ID" value="MBA6059278.1"/>
    <property type="molecule type" value="Genomic_DNA"/>
</dbReference>
<organism evidence="3 4">
    <name type="scientific">Pseudomonas juntendi</name>
    <dbReference type="NCBI Taxonomy" id="2666183"/>
    <lineage>
        <taxon>Bacteria</taxon>
        <taxon>Pseudomonadati</taxon>
        <taxon>Pseudomonadota</taxon>
        <taxon>Gammaproteobacteria</taxon>
        <taxon>Pseudomonadales</taxon>
        <taxon>Pseudomonadaceae</taxon>
        <taxon>Pseudomonas</taxon>
    </lineage>
</organism>